<keyword evidence="7" id="KW-0072">Autophagy</keyword>
<comment type="function">
    <text evidence="7">Vacuolar effluxer which mediate the efflux of amino acids resulting from autophagic degradation. The release of autophagic amino acids allows the maintenance of protein synthesis and viability during nitrogen starvation.</text>
</comment>
<dbReference type="GO" id="GO:0005774">
    <property type="term" value="C:vacuolar membrane"/>
    <property type="evidence" value="ECO:0007669"/>
    <property type="project" value="UniProtKB-SubCell"/>
</dbReference>
<feature type="transmembrane region" description="Helical" evidence="7">
    <location>
        <begin position="377"/>
        <end position="399"/>
    </location>
</feature>
<comment type="subcellular location">
    <subcellularLocation>
        <location evidence="1">Endomembrane system</location>
        <topology evidence="1">Multi-pass membrane protein</topology>
    </subcellularLocation>
    <subcellularLocation>
        <location evidence="7">Vacuole membrane</location>
        <topology evidence="7">Multi-pass membrane protein</topology>
    </subcellularLocation>
</comment>
<keyword evidence="3 7" id="KW-0813">Transport</keyword>
<feature type="transmembrane region" description="Helical" evidence="7">
    <location>
        <begin position="350"/>
        <end position="371"/>
    </location>
</feature>
<organism evidence="8 9">
    <name type="scientific">Rhizoclosmatium globosum</name>
    <dbReference type="NCBI Taxonomy" id="329046"/>
    <lineage>
        <taxon>Eukaryota</taxon>
        <taxon>Fungi</taxon>
        <taxon>Fungi incertae sedis</taxon>
        <taxon>Chytridiomycota</taxon>
        <taxon>Chytridiomycota incertae sedis</taxon>
        <taxon>Chytridiomycetes</taxon>
        <taxon>Chytridiales</taxon>
        <taxon>Chytriomycetaceae</taxon>
        <taxon>Rhizoclosmatium</taxon>
    </lineage>
</organism>
<dbReference type="InterPro" id="IPR036259">
    <property type="entry name" value="MFS_trans_sf"/>
</dbReference>
<dbReference type="GO" id="GO:0012505">
    <property type="term" value="C:endomembrane system"/>
    <property type="evidence" value="ECO:0007669"/>
    <property type="project" value="UniProtKB-SubCell"/>
</dbReference>
<dbReference type="Proteomes" id="UP000193642">
    <property type="component" value="Unassembled WGS sequence"/>
</dbReference>
<evidence type="ECO:0000256" key="6">
    <source>
        <dbReference type="ARBA" id="ARBA00023136"/>
    </source>
</evidence>
<sequence length="459" mass="51353">VVLLFYNGDNGGGSNGSFANLIPAMINLHANENWKAYNATLKPADAFPPDAKCGVNGNPACMVGYGKYQIPQVAFSLLQTALTQFTAALQALWTNILVLDNCHVITMHFAFVFVNLHTTHWAIAVGMLMFTQVCYQMTLSFFFAAFPRLACHMPSVYDKIDRGCTVREVDEEIAIQRGRISMVSTYWSNIGWAVPLLIFTGVIFALNPDPDAAQVDFTYNANALVYGVYWLVFAIPYFILDKRRPGPPIPEGVNIYTQGITEAREAIKLSKFLPQAWRYIIGYFLFTDGLNASGVILQNYIQPNYLNYNVLKTNLLSLAQAVASMLGCLVFWQVQLWFKIETKTMLQVSNVLMMLTYAWGIVGLFSTSIGYRSLGIPFFGLFGIMTKCSAFIGPLVNFIITTVSPSQEADYIGFVPCTILSLIGFIIMQCTDPVRGRRDVIAYEQREYEEEYAARRATL</sequence>
<evidence type="ECO:0000256" key="4">
    <source>
        <dbReference type="ARBA" id="ARBA00022692"/>
    </source>
</evidence>
<dbReference type="SUPFAM" id="SSF103473">
    <property type="entry name" value="MFS general substrate transporter"/>
    <property type="match status" value="1"/>
</dbReference>
<comment type="caution">
    <text evidence="7">Lacks conserved residue(s) required for the propagation of feature annotation.</text>
</comment>
<dbReference type="AlphaFoldDB" id="A0A1Y2BKA0"/>
<evidence type="ECO:0000313" key="8">
    <source>
        <dbReference type="EMBL" id="ORY35198.1"/>
    </source>
</evidence>
<feature type="non-terminal residue" evidence="8">
    <location>
        <position position="1"/>
    </location>
</feature>
<evidence type="ECO:0000256" key="7">
    <source>
        <dbReference type="RuleBase" id="RU363073"/>
    </source>
</evidence>
<reference evidence="8 9" key="1">
    <citation type="submission" date="2016-07" db="EMBL/GenBank/DDBJ databases">
        <title>Pervasive Adenine N6-methylation of Active Genes in Fungi.</title>
        <authorList>
            <consortium name="DOE Joint Genome Institute"/>
            <person name="Mondo S.J."/>
            <person name="Dannebaum R.O."/>
            <person name="Kuo R.C."/>
            <person name="Labutti K."/>
            <person name="Haridas S."/>
            <person name="Kuo A."/>
            <person name="Salamov A."/>
            <person name="Ahrendt S.R."/>
            <person name="Lipzen A."/>
            <person name="Sullivan W."/>
            <person name="Andreopoulos W.B."/>
            <person name="Clum A."/>
            <person name="Lindquist E."/>
            <person name="Daum C."/>
            <person name="Ramamoorthy G.K."/>
            <person name="Gryganskyi A."/>
            <person name="Culley D."/>
            <person name="Magnuson J.K."/>
            <person name="James T.Y."/>
            <person name="O'Malley M.A."/>
            <person name="Stajich J.E."/>
            <person name="Spatafora J.W."/>
            <person name="Visel A."/>
            <person name="Grigoriev I.V."/>
        </authorList>
    </citation>
    <scope>NUCLEOTIDE SEQUENCE [LARGE SCALE GENOMIC DNA]</scope>
    <source>
        <strain evidence="8 9">JEL800</strain>
    </source>
</reference>
<comment type="similarity">
    <text evidence="2 7">Belongs to the ATG22 family.</text>
</comment>
<feature type="transmembrane region" description="Helical" evidence="7">
    <location>
        <begin position="317"/>
        <end position="338"/>
    </location>
</feature>
<dbReference type="OrthoDB" id="2131470at2759"/>
<evidence type="ECO:0000256" key="3">
    <source>
        <dbReference type="ARBA" id="ARBA00022448"/>
    </source>
</evidence>
<evidence type="ECO:0000256" key="2">
    <source>
        <dbReference type="ARBA" id="ARBA00006978"/>
    </source>
</evidence>
<dbReference type="GO" id="GO:0006914">
    <property type="term" value="P:autophagy"/>
    <property type="evidence" value="ECO:0007669"/>
    <property type="project" value="UniProtKB-KW"/>
</dbReference>
<feature type="transmembrane region" description="Helical" evidence="7">
    <location>
        <begin position="411"/>
        <end position="428"/>
    </location>
</feature>
<keyword evidence="7" id="KW-0926">Vacuole</keyword>
<evidence type="ECO:0000256" key="1">
    <source>
        <dbReference type="ARBA" id="ARBA00004127"/>
    </source>
</evidence>
<keyword evidence="9" id="KW-1185">Reference proteome</keyword>
<dbReference type="EMBL" id="MCGO01000060">
    <property type="protein sequence ID" value="ORY35198.1"/>
    <property type="molecule type" value="Genomic_DNA"/>
</dbReference>
<feature type="transmembrane region" description="Helical" evidence="7">
    <location>
        <begin position="219"/>
        <end position="240"/>
    </location>
</feature>
<dbReference type="InterPro" id="IPR024671">
    <property type="entry name" value="Atg22-like"/>
</dbReference>
<keyword evidence="4 7" id="KW-0812">Transmembrane</keyword>
<dbReference type="PANTHER" id="PTHR23519">
    <property type="entry name" value="AUTOPHAGY-RELATED PROTEIN 22"/>
    <property type="match status" value="1"/>
</dbReference>
<dbReference type="PANTHER" id="PTHR23519:SF1">
    <property type="entry name" value="AUTOPHAGY-RELATED PROTEIN 22"/>
    <property type="match status" value="1"/>
</dbReference>
<comment type="caution">
    <text evidence="8">The sequence shown here is derived from an EMBL/GenBank/DDBJ whole genome shotgun (WGS) entry which is preliminary data.</text>
</comment>
<evidence type="ECO:0000256" key="5">
    <source>
        <dbReference type="ARBA" id="ARBA00022989"/>
    </source>
</evidence>
<accession>A0A1Y2BKA0</accession>
<name>A0A1Y2BKA0_9FUNG</name>
<proteinExistence type="inferred from homology"/>
<dbReference type="Pfam" id="PF11700">
    <property type="entry name" value="ATG22"/>
    <property type="match status" value="2"/>
</dbReference>
<dbReference type="InterPro" id="IPR050495">
    <property type="entry name" value="ATG22/LtaA_families"/>
</dbReference>
<gene>
    <name evidence="8" type="ORF">BCR33DRAFT_722546</name>
</gene>
<evidence type="ECO:0000313" key="9">
    <source>
        <dbReference type="Proteomes" id="UP000193642"/>
    </source>
</evidence>
<protein>
    <recommendedName>
        <fullName evidence="7">Autophagy-related protein</fullName>
    </recommendedName>
</protein>
<feature type="transmembrane region" description="Helical" evidence="7">
    <location>
        <begin position="186"/>
        <end position="207"/>
    </location>
</feature>
<keyword evidence="7" id="KW-0029">Amino-acid transport</keyword>
<dbReference type="GO" id="GO:0006865">
    <property type="term" value="P:amino acid transport"/>
    <property type="evidence" value="ECO:0007669"/>
    <property type="project" value="UniProtKB-KW"/>
</dbReference>
<feature type="transmembrane region" description="Helical" evidence="7">
    <location>
        <begin position="120"/>
        <end position="146"/>
    </location>
</feature>
<keyword evidence="5 7" id="KW-1133">Transmembrane helix</keyword>
<keyword evidence="6 7" id="KW-0472">Membrane</keyword>